<dbReference type="AlphaFoldDB" id="A0A430KPE0"/>
<evidence type="ECO:0000313" key="6">
    <source>
        <dbReference type="Proteomes" id="UP000283087"/>
    </source>
</evidence>
<dbReference type="Gene3D" id="1.10.10.60">
    <property type="entry name" value="Homeodomain-like"/>
    <property type="match status" value="1"/>
</dbReference>
<dbReference type="OrthoDB" id="5582699at2"/>
<keyword evidence="1" id="KW-0805">Transcription regulation</keyword>
<dbReference type="InterPro" id="IPR032687">
    <property type="entry name" value="AraC-type_N"/>
</dbReference>
<dbReference type="Pfam" id="PF12833">
    <property type="entry name" value="HTH_18"/>
    <property type="match status" value="1"/>
</dbReference>
<dbReference type="InterPro" id="IPR018060">
    <property type="entry name" value="HTH_AraC"/>
</dbReference>
<proteinExistence type="predicted"/>
<dbReference type="SMART" id="SM00342">
    <property type="entry name" value="HTH_ARAC"/>
    <property type="match status" value="1"/>
</dbReference>
<name>A0A430KPE0_9GAMM</name>
<comment type="caution">
    <text evidence="5">The sequence shown here is derived from an EMBL/GenBank/DDBJ whole genome shotgun (WGS) entry which is preliminary data.</text>
</comment>
<keyword evidence="2" id="KW-0238">DNA-binding</keyword>
<gene>
    <name evidence="5" type="ORF">EH243_12880</name>
</gene>
<evidence type="ECO:0000313" key="5">
    <source>
        <dbReference type="EMBL" id="RTE65326.1"/>
    </source>
</evidence>
<dbReference type="PANTHER" id="PTHR47894:SF1">
    <property type="entry name" value="HTH-TYPE TRANSCRIPTIONAL REGULATOR VQSM"/>
    <property type="match status" value="1"/>
</dbReference>
<accession>A0A430KPE0</accession>
<dbReference type="RefSeq" id="WP_126159083.1">
    <property type="nucleotide sequence ID" value="NZ_RQXW01000011.1"/>
</dbReference>
<dbReference type="InterPro" id="IPR009057">
    <property type="entry name" value="Homeodomain-like_sf"/>
</dbReference>
<keyword evidence="6" id="KW-1185">Reference proteome</keyword>
<dbReference type="InterPro" id="IPR020449">
    <property type="entry name" value="Tscrpt_reg_AraC-type_HTH"/>
</dbReference>
<keyword evidence="3" id="KW-0804">Transcription</keyword>
<evidence type="ECO:0000256" key="3">
    <source>
        <dbReference type="ARBA" id="ARBA00023163"/>
    </source>
</evidence>
<protein>
    <submittedName>
        <fullName evidence="5">AraC family transcriptional regulator</fullName>
    </submittedName>
</protein>
<dbReference type="GO" id="GO:0003700">
    <property type="term" value="F:DNA-binding transcription factor activity"/>
    <property type="evidence" value="ECO:0007669"/>
    <property type="project" value="InterPro"/>
</dbReference>
<dbReference type="GO" id="GO:0005829">
    <property type="term" value="C:cytosol"/>
    <property type="evidence" value="ECO:0007669"/>
    <property type="project" value="TreeGrafter"/>
</dbReference>
<feature type="domain" description="HTH araC/xylS-type" evidence="4">
    <location>
        <begin position="237"/>
        <end position="335"/>
    </location>
</feature>
<dbReference type="SUPFAM" id="SSF46689">
    <property type="entry name" value="Homeodomain-like"/>
    <property type="match status" value="1"/>
</dbReference>
<reference evidence="5 6" key="1">
    <citation type="submission" date="2018-11" db="EMBL/GenBank/DDBJ databases">
        <title>The draft genome sequence of Amphritea opalescens ANRC-JH13T.</title>
        <authorList>
            <person name="Fang Z."/>
            <person name="Zhang Y."/>
            <person name="Han X."/>
        </authorList>
    </citation>
    <scope>NUCLEOTIDE SEQUENCE [LARGE SCALE GENOMIC DNA]</scope>
    <source>
        <strain evidence="5 6">ANRC-JH13</strain>
    </source>
</reference>
<dbReference type="EMBL" id="RQXW01000011">
    <property type="protein sequence ID" value="RTE65326.1"/>
    <property type="molecule type" value="Genomic_DNA"/>
</dbReference>
<sequence length="337" mass="38875">MSRAHIANHYLQASIRGAQRQGFDAAELLTAAKIPPEWLNQPSKLITEQQLAGLIKTVWRATHDEFMGLTSRQCQIGTFGLMAEYCLPSQTLGAMLRKSARFYNTICPDVDLALEEASKDENLVFLRLMLKDNTTDPDHFLQEFIMLMWQRFSCWLVDQQIPFAGSELSYPSPPHVEEYRVLFPGNHLFNQPSSGFYLHARHLQLPIVRRESELAEFLQKCPAYVLHRPSQDDSFQAKVRGRLALHDYTDMPNFEEISEQMNLTPRTLRRKLKEEGSSFSIIKSSLRREYAIKLLTIEDLRIVNISERLGFSETAAFCRAFKRWTGKTPSRWNSDKG</sequence>
<evidence type="ECO:0000256" key="2">
    <source>
        <dbReference type="ARBA" id="ARBA00023125"/>
    </source>
</evidence>
<organism evidence="5 6">
    <name type="scientific">Amphritea opalescens</name>
    <dbReference type="NCBI Taxonomy" id="2490544"/>
    <lineage>
        <taxon>Bacteria</taxon>
        <taxon>Pseudomonadati</taxon>
        <taxon>Pseudomonadota</taxon>
        <taxon>Gammaproteobacteria</taxon>
        <taxon>Oceanospirillales</taxon>
        <taxon>Oceanospirillaceae</taxon>
        <taxon>Amphritea</taxon>
    </lineage>
</organism>
<dbReference type="PANTHER" id="PTHR47894">
    <property type="entry name" value="HTH-TYPE TRANSCRIPTIONAL REGULATOR GADX"/>
    <property type="match status" value="1"/>
</dbReference>
<evidence type="ECO:0000256" key="1">
    <source>
        <dbReference type="ARBA" id="ARBA00023015"/>
    </source>
</evidence>
<dbReference type="PROSITE" id="PS01124">
    <property type="entry name" value="HTH_ARAC_FAMILY_2"/>
    <property type="match status" value="1"/>
</dbReference>
<evidence type="ECO:0000259" key="4">
    <source>
        <dbReference type="PROSITE" id="PS01124"/>
    </source>
</evidence>
<dbReference type="GO" id="GO:0000976">
    <property type="term" value="F:transcription cis-regulatory region binding"/>
    <property type="evidence" value="ECO:0007669"/>
    <property type="project" value="TreeGrafter"/>
</dbReference>
<dbReference type="Proteomes" id="UP000283087">
    <property type="component" value="Unassembled WGS sequence"/>
</dbReference>
<dbReference type="Pfam" id="PF12625">
    <property type="entry name" value="Arabinose_bd"/>
    <property type="match status" value="1"/>
</dbReference>
<dbReference type="PRINTS" id="PR00032">
    <property type="entry name" value="HTHARAC"/>
</dbReference>